<evidence type="ECO:0000256" key="3">
    <source>
        <dbReference type="ARBA" id="ARBA00023163"/>
    </source>
</evidence>
<evidence type="ECO:0000259" key="5">
    <source>
        <dbReference type="PROSITE" id="PS50977"/>
    </source>
</evidence>
<dbReference type="EMBL" id="VOBR01000010">
    <property type="protein sequence ID" value="TWP50884.1"/>
    <property type="molecule type" value="Genomic_DNA"/>
</dbReference>
<accession>A0A563EUR0</accession>
<dbReference type="Gene3D" id="1.10.10.60">
    <property type="entry name" value="Homeodomain-like"/>
    <property type="match status" value="1"/>
</dbReference>
<organism evidence="6 7">
    <name type="scientific">Lentzea tibetensis</name>
    <dbReference type="NCBI Taxonomy" id="2591470"/>
    <lineage>
        <taxon>Bacteria</taxon>
        <taxon>Bacillati</taxon>
        <taxon>Actinomycetota</taxon>
        <taxon>Actinomycetes</taxon>
        <taxon>Pseudonocardiales</taxon>
        <taxon>Pseudonocardiaceae</taxon>
        <taxon>Lentzea</taxon>
    </lineage>
</organism>
<dbReference type="GO" id="GO:0003700">
    <property type="term" value="F:DNA-binding transcription factor activity"/>
    <property type="evidence" value="ECO:0007669"/>
    <property type="project" value="TreeGrafter"/>
</dbReference>
<dbReference type="Gene3D" id="1.10.357.10">
    <property type="entry name" value="Tetracycline Repressor, domain 2"/>
    <property type="match status" value="1"/>
</dbReference>
<name>A0A563EUR0_9PSEU</name>
<keyword evidence="7" id="KW-1185">Reference proteome</keyword>
<dbReference type="AlphaFoldDB" id="A0A563EUR0"/>
<dbReference type="InterPro" id="IPR036271">
    <property type="entry name" value="Tet_transcr_reg_TetR-rel_C_sf"/>
</dbReference>
<dbReference type="PROSITE" id="PS50977">
    <property type="entry name" value="HTH_TETR_2"/>
    <property type="match status" value="1"/>
</dbReference>
<dbReference type="InterPro" id="IPR009057">
    <property type="entry name" value="Homeodomain-like_sf"/>
</dbReference>
<comment type="caution">
    <text evidence="6">The sequence shown here is derived from an EMBL/GenBank/DDBJ whole genome shotgun (WGS) entry which is preliminary data.</text>
</comment>
<proteinExistence type="predicted"/>
<dbReference type="SUPFAM" id="SSF46689">
    <property type="entry name" value="Homeodomain-like"/>
    <property type="match status" value="1"/>
</dbReference>
<evidence type="ECO:0000256" key="2">
    <source>
        <dbReference type="ARBA" id="ARBA00023125"/>
    </source>
</evidence>
<keyword evidence="1" id="KW-0805">Transcription regulation</keyword>
<dbReference type="InterPro" id="IPR001647">
    <property type="entry name" value="HTH_TetR"/>
</dbReference>
<dbReference type="PRINTS" id="PR00455">
    <property type="entry name" value="HTHTETR"/>
</dbReference>
<dbReference type="InterPro" id="IPR050109">
    <property type="entry name" value="HTH-type_TetR-like_transc_reg"/>
</dbReference>
<keyword evidence="3" id="KW-0804">Transcription</keyword>
<evidence type="ECO:0000313" key="7">
    <source>
        <dbReference type="Proteomes" id="UP000316639"/>
    </source>
</evidence>
<evidence type="ECO:0000256" key="4">
    <source>
        <dbReference type="PROSITE-ProRule" id="PRU00335"/>
    </source>
</evidence>
<feature type="domain" description="HTH tetR-type" evidence="5">
    <location>
        <begin position="9"/>
        <end position="69"/>
    </location>
</feature>
<dbReference type="Pfam" id="PF16859">
    <property type="entry name" value="TetR_C_11"/>
    <property type="match status" value="1"/>
</dbReference>
<dbReference type="OrthoDB" id="9796019at2"/>
<dbReference type="GO" id="GO:0000976">
    <property type="term" value="F:transcription cis-regulatory region binding"/>
    <property type="evidence" value="ECO:0007669"/>
    <property type="project" value="TreeGrafter"/>
</dbReference>
<dbReference type="InterPro" id="IPR011075">
    <property type="entry name" value="TetR_C"/>
</dbReference>
<keyword evidence="2 4" id="KW-0238">DNA-binding</keyword>
<protein>
    <submittedName>
        <fullName evidence="6">TetR/AcrR family transcriptional regulator</fullName>
    </submittedName>
</protein>
<dbReference type="RefSeq" id="WP_146353133.1">
    <property type="nucleotide sequence ID" value="NZ_VOBR01000010.1"/>
</dbReference>
<evidence type="ECO:0000313" key="6">
    <source>
        <dbReference type="EMBL" id="TWP50884.1"/>
    </source>
</evidence>
<dbReference type="PANTHER" id="PTHR30055">
    <property type="entry name" value="HTH-TYPE TRANSCRIPTIONAL REGULATOR RUTR"/>
    <property type="match status" value="1"/>
</dbReference>
<dbReference type="SUPFAM" id="SSF48498">
    <property type="entry name" value="Tetracyclin repressor-like, C-terminal domain"/>
    <property type="match status" value="1"/>
</dbReference>
<feature type="DNA-binding region" description="H-T-H motif" evidence="4">
    <location>
        <begin position="32"/>
        <end position="51"/>
    </location>
</feature>
<dbReference type="Pfam" id="PF00440">
    <property type="entry name" value="TetR_N"/>
    <property type="match status" value="1"/>
</dbReference>
<sequence length="192" mass="20978">MAQTRRRGAELEEAILRAAAGELAESGYPGVTMDRVAQRAGTNKNAIYRRWPNRAALGIAAYQLLVKDNTRVPDTGELRGDVLATLRHANEQLSSPNGDILRGLLASMQEEPELLAALHERMADGGAELWLTILRRAVGRGEVAETALRPRIATVAIVLLRNEYVTRGITSVSDEVIVEIVDDVYLPLVRAS</sequence>
<evidence type="ECO:0000256" key="1">
    <source>
        <dbReference type="ARBA" id="ARBA00023015"/>
    </source>
</evidence>
<dbReference type="Proteomes" id="UP000316639">
    <property type="component" value="Unassembled WGS sequence"/>
</dbReference>
<reference evidence="6 7" key="1">
    <citation type="submission" date="2019-07" db="EMBL/GenBank/DDBJ databases">
        <title>Lentzea xizangensis sp. nov., isolated from Qinghai-Tibetan Plateau Soils.</title>
        <authorList>
            <person name="Huang J."/>
        </authorList>
    </citation>
    <scope>NUCLEOTIDE SEQUENCE [LARGE SCALE GENOMIC DNA]</scope>
    <source>
        <strain evidence="6 7">FXJ1.1311</strain>
    </source>
</reference>
<gene>
    <name evidence="6" type="ORF">FKR81_17510</name>
</gene>
<dbReference type="PANTHER" id="PTHR30055:SF148">
    <property type="entry name" value="TETR-FAMILY TRANSCRIPTIONAL REGULATOR"/>
    <property type="match status" value="1"/>
</dbReference>